<keyword evidence="3" id="KW-0238">DNA-binding</keyword>
<evidence type="ECO:0000256" key="1">
    <source>
        <dbReference type="ARBA" id="ARBA00009437"/>
    </source>
</evidence>
<gene>
    <name evidence="6" type="ORF">MU848_13580</name>
</gene>
<name>A0ABT0DZR4_9SPHN</name>
<dbReference type="PANTHER" id="PTHR30537">
    <property type="entry name" value="HTH-TYPE TRANSCRIPTIONAL REGULATOR"/>
    <property type="match status" value="1"/>
</dbReference>
<dbReference type="Proteomes" id="UP001203512">
    <property type="component" value="Unassembled WGS sequence"/>
</dbReference>
<keyword evidence="4" id="KW-0804">Transcription</keyword>
<evidence type="ECO:0000313" key="7">
    <source>
        <dbReference type="Proteomes" id="UP001203512"/>
    </source>
</evidence>
<dbReference type="Pfam" id="PF00126">
    <property type="entry name" value="HTH_1"/>
    <property type="match status" value="1"/>
</dbReference>
<evidence type="ECO:0000256" key="3">
    <source>
        <dbReference type="ARBA" id="ARBA00023125"/>
    </source>
</evidence>
<sequence>MSGWDGIDEFISVATLGSFTRGAKALGVSTTHVSRSIKALEQRVEAKLFHRTTRAVKLTHTGQVFFERCERIASARDEAIALIADRSTPQGELRVTCSTAIGERFVAPIINRFAMQHRKLAVSIELSNHIIDIVGEDFDLAVRTGTMTDPRLIAKRVASRRLYTCAAPEYLASAGRPVGVEDLTGHECIAGSASAWYFRVGDQQVIHQPKGRFKCNSGHAVMEACVSGMGICQLPDFYVLPYLQNGMIELLLEDVQPDDEPIWAVYPRRKHLLPKVNQVVDCLIHELGPAMNSRYGSPDPSK</sequence>
<comment type="caution">
    <text evidence="6">The sequence shown here is derived from an EMBL/GenBank/DDBJ whole genome shotgun (WGS) entry which is preliminary data.</text>
</comment>
<dbReference type="InterPro" id="IPR058163">
    <property type="entry name" value="LysR-type_TF_proteobact-type"/>
</dbReference>
<accession>A0ABT0DZR4</accession>
<protein>
    <submittedName>
        <fullName evidence="6">LysR family transcriptional regulator</fullName>
    </submittedName>
</protein>
<comment type="similarity">
    <text evidence="1">Belongs to the LysR transcriptional regulatory family.</text>
</comment>
<proteinExistence type="inferred from homology"/>
<dbReference type="InterPro" id="IPR036388">
    <property type="entry name" value="WH-like_DNA-bd_sf"/>
</dbReference>
<dbReference type="SUPFAM" id="SSF53850">
    <property type="entry name" value="Periplasmic binding protein-like II"/>
    <property type="match status" value="1"/>
</dbReference>
<dbReference type="PROSITE" id="PS50931">
    <property type="entry name" value="HTH_LYSR"/>
    <property type="match status" value="1"/>
</dbReference>
<dbReference type="InterPro" id="IPR005119">
    <property type="entry name" value="LysR_subst-bd"/>
</dbReference>
<organism evidence="6 7">
    <name type="scientific">Sphingobium agri</name>
    <dbReference type="NCBI Taxonomy" id="2933566"/>
    <lineage>
        <taxon>Bacteria</taxon>
        <taxon>Pseudomonadati</taxon>
        <taxon>Pseudomonadota</taxon>
        <taxon>Alphaproteobacteria</taxon>
        <taxon>Sphingomonadales</taxon>
        <taxon>Sphingomonadaceae</taxon>
        <taxon>Sphingobium</taxon>
    </lineage>
</organism>
<feature type="domain" description="HTH lysR-type" evidence="5">
    <location>
        <begin position="10"/>
        <end position="59"/>
    </location>
</feature>
<evidence type="ECO:0000313" key="6">
    <source>
        <dbReference type="EMBL" id="MCK0532616.1"/>
    </source>
</evidence>
<dbReference type="InterPro" id="IPR000847">
    <property type="entry name" value="LysR_HTH_N"/>
</dbReference>
<keyword evidence="7" id="KW-1185">Reference proteome</keyword>
<dbReference type="EMBL" id="JALKHS010000010">
    <property type="protein sequence ID" value="MCK0532616.1"/>
    <property type="molecule type" value="Genomic_DNA"/>
</dbReference>
<dbReference type="InterPro" id="IPR036390">
    <property type="entry name" value="WH_DNA-bd_sf"/>
</dbReference>
<reference evidence="6 7" key="1">
    <citation type="submission" date="2022-04" db="EMBL/GenBank/DDBJ databases">
        <authorList>
            <person name="Huq M.A."/>
        </authorList>
    </citation>
    <scope>NUCLEOTIDE SEQUENCE [LARGE SCALE GENOMIC DNA]</scope>
    <source>
        <strain evidence="6 7">MAH-33</strain>
    </source>
</reference>
<evidence type="ECO:0000256" key="4">
    <source>
        <dbReference type="ARBA" id="ARBA00023163"/>
    </source>
</evidence>
<dbReference type="Gene3D" id="3.40.190.290">
    <property type="match status" value="1"/>
</dbReference>
<keyword evidence="2" id="KW-0805">Transcription regulation</keyword>
<dbReference type="Pfam" id="PF03466">
    <property type="entry name" value="LysR_substrate"/>
    <property type="match status" value="1"/>
</dbReference>
<evidence type="ECO:0000259" key="5">
    <source>
        <dbReference type="PROSITE" id="PS50931"/>
    </source>
</evidence>
<dbReference type="PANTHER" id="PTHR30537:SF10">
    <property type="entry name" value="TRANSCRIPTIONAL REGULATOR-RELATED"/>
    <property type="match status" value="1"/>
</dbReference>
<dbReference type="SUPFAM" id="SSF46785">
    <property type="entry name" value="Winged helix' DNA-binding domain"/>
    <property type="match status" value="1"/>
</dbReference>
<dbReference type="Gene3D" id="1.10.10.10">
    <property type="entry name" value="Winged helix-like DNA-binding domain superfamily/Winged helix DNA-binding domain"/>
    <property type="match status" value="1"/>
</dbReference>
<dbReference type="RefSeq" id="WP_247233284.1">
    <property type="nucleotide sequence ID" value="NZ_JALKHS010000010.1"/>
</dbReference>
<evidence type="ECO:0000256" key="2">
    <source>
        <dbReference type="ARBA" id="ARBA00023015"/>
    </source>
</evidence>